<evidence type="ECO:0000313" key="1">
    <source>
        <dbReference type="EMBL" id="MBX63895.1"/>
    </source>
</evidence>
<sequence>MSPNISVFHTPRLPVDGHEAIKTTSSLAVSNFSRCNFNTALFLLEENESQYHTECKQKQLKGIHFHAT</sequence>
<dbReference type="EMBL" id="GGEC01083411">
    <property type="protein sequence ID" value="MBX63895.1"/>
    <property type="molecule type" value="Transcribed_RNA"/>
</dbReference>
<dbReference type="AlphaFoldDB" id="A0A2P2QAA2"/>
<organism evidence="1">
    <name type="scientific">Rhizophora mucronata</name>
    <name type="common">Asiatic mangrove</name>
    <dbReference type="NCBI Taxonomy" id="61149"/>
    <lineage>
        <taxon>Eukaryota</taxon>
        <taxon>Viridiplantae</taxon>
        <taxon>Streptophyta</taxon>
        <taxon>Embryophyta</taxon>
        <taxon>Tracheophyta</taxon>
        <taxon>Spermatophyta</taxon>
        <taxon>Magnoliopsida</taxon>
        <taxon>eudicotyledons</taxon>
        <taxon>Gunneridae</taxon>
        <taxon>Pentapetalae</taxon>
        <taxon>rosids</taxon>
        <taxon>fabids</taxon>
        <taxon>Malpighiales</taxon>
        <taxon>Rhizophoraceae</taxon>
        <taxon>Rhizophora</taxon>
    </lineage>
</organism>
<protein>
    <submittedName>
        <fullName evidence="1">Uncharacterized protein</fullName>
    </submittedName>
</protein>
<proteinExistence type="predicted"/>
<accession>A0A2P2QAA2</accession>
<reference evidence="1" key="1">
    <citation type="submission" date="2018-02" db="EMBL/GenBank/DDBJ databases">
        <title>Rhizophora mucronata_Transcriptome.</title>
        <authorList>
            <person name="Meera S.P."/>
            <person name="Sreeshan A."/>
            <person name="Augustine A."/>
        </authorList>
    </citation>
    <scope>NUCLEOTIDE SEQUENCE</scope>
    <source>
        <tissue evidence="1">Leaf</tissue>
    </source>
</reference>
<name>A0A2P2QAA2_RHIMU</name>